<proteinExistence type="predicted"/>
<evidence type="ECO:0000256" key="1">
    <source>
        <dbReference type="SAM" id="MobiDB-lite"/>
    </source>
</evidence>
<evidence type="ECO:0000313" key="3">
    <source>
        <dbReference type="Proteomes" id="UP000263881"/>
    </source>
</evidence>
<dbReference type="NCBIfam" id="NF012196">
    <property type="entry name" value="Ig_like_ice"/>
    <property type="match status" value="1"/>
</dbReference>
<sequence length="132" mass="13759">MTGRVGNDVHVGDIVTVTVGGQSYQTNVFAAADGSNIWSVNVPGSVLAGDSQIHASVTTLDMSGNATTATADHGYGVDTVGPDGGSHTADRRGRYGAVDRLGRSGRVLRHQQHRDLFVAGCQRGFVLLQPGR</sequence>
<dbReference type="Gene3D" id="2.60.40.10">
    <property type="entry name" value="Immunoglobulins"/>
    <property type="match status" value="1"/>
</dbReference>
<gene>
    <name evidence="2" type="ORF">CKQ53_00060</name>
</gene>
<feature type="region of interest" description="Disordered" evidence="1">
    <location>
        <begin position="73"/>
        <end position="92"/>
    </location>
</feature>
<protein>
    <recommendedName>
        <fullName evidence="4">Bacterial Ig-like domain-containing protein</fullName>
    </recommendedName>
</protein>
<dbReference type="InterPro" id="IPR013783">
    <property type="entry name" value="Ig-like_fold"/>
</dbReference>
<organism evidence="2 3">
    <name type="scientific">Lonsdalea britannica</name>
    <dbReference type="NCBI Taxonomy" id="1082704"/>
    <lineage>
        <taxon>Bacteria</taxon>
        <taxon>Pseudomonadati</taxon>
        <taxon>Pseudomonadota</taxon>
        <taxon>Gammaproteobacteria</taxon>
        <taxon>Enterobacterales</taxon>
        <taxon>Pectobacteriaceae</taxon>
        <taxon>Lonsdalea</taxon>
    </lineage>
</organism>
<accession>A0AAD0SDM4</accession>
<dbReference type="Proteomes" id="UP000263881">
    <property type="component" value="Chromosome"/>
</dbReference>
<evidence type="ECO:0008006" key="4">
    <source>
        <dbReference type="Google" id="ProtNLM"/>
    </source>
</evidence>
<dbReference type="KEGG" id="lbq:CKQ53_00060"/>
<keyword evidence="3" id="KW-1185">Reference proteome</keyword>
<dbReference type="AlphaFoldDB" id="A0AAD0SDM4"/>
<reference evidence="2 3" key="1">
    <citation type="submission" date="2017-08" db="EMBL/GenBank/DDBJ databases">
        <title>Comparative genomics of bacteria isolated from necrotic lesions of AOD affected trees.</title>
        <authorList>
            <person name="Doonan J."/>
            <person name="Denman S."/>
            <person name="McDonald J.E."/>
        </authorList>
    </citation>
    <scope>NUCLEOTIDE SEQUENCE [LARGE SCALE GENOMIC DNA]</scope>
    <source>
        <strain evidence="2 3">477</strain>
    </source>
</reference>
<dbReference type="EMBL" id="CP023009">
    <property type="protein sequence ID" value="AXW85540.1"/>
    <property type="molecule type" value="Genomic_DNA"/>
</dbReference>
<evidence type="ECO:0000313" key="2">
    <source>
        <dbReference type="EMBL" id="AXW85540.1"/>
    </source>
</evidence>
<dbReference type="InterPro" id="IPR049826">
    <property type="entry name" value="Ig-like_ice"/>
</dbReference>
<name>A0AAD0SDM4_9GAMM</name>